<name>A0ABQ5R8P8_9ACTN</name>
<dbReference type="Proteomes" id="UP001144280">
    <property type="component" value="Unassembled WGS sequence"/>
</dbReference>
<evidence type="ECO:0000256" key="1">
    <source>
        <dbReference type="SAM" id="MobiDB-lite"/>
    </source>
</evidence>
<feature type="compositionally biased region" description="Basic and acidic residues" evidence="1">
    <location>
        <begin position="24"/>
        <end position="39"/>
    </location>
</feature>
<sequence>MGGFVLGGSGGQAVAEADPGYEEQQEREKWQADQQDGDHREHLAGGVTVCTTGGHLLSVPTACAICPICQPDG</sequence>
<proteinExistence type="predicted"/>
<organism evidence="2 3">
    <name type="scientific">Phytohabitans aurantiacus</name>
    <dbReference type="NCBI Taxonomy" id="3016789"/>
    <lineage>
        <taxon>Bacteria</taxon>
        <taxon>Bacillati</taxon>
        <taxon>Actinomycetota</taxon>
        <taxon>Actinomycetes</taxon>
        <taxon>Micromonosporales</taxon>
        <taxon>Micromonosporaceae</taxon>
    </lineage>
</organism>
<gene>
    <name evidence="2" type="ORF">Pa4123_80360</name>
</gene>
<evidence type="ECO:0000313" key="3">
    <source>
        <dbReference type="Proteomes" id="UP001144280"/>
    </source>
</evidence>
<accession>A0ABQ5R8P8</accession>
<reference evidence="2" key="1">
    <citation type="submission" date="2022-12" db="EMBL/GenBank/DDBJ databases">
        <title>New Phytohabitans aurantiacus sp. RD004123 nov., an actinomycete isolated from soil.</title>
        <authorList>
            <person name="Triningsih D.W."/>
            <person name="Harunari E."/>
            <person name="Igarashi Y."/>
        </authorList>
    </citation>
    <scope>NUCLEOTIDE SEQUENCE</scope>
    <source>
        <strain evidence="2">RD004123</strain>
    </source>
</reference>
<feature type="compositionally biased region" description="Gly residues" evidence="1">
    <location>
        <begin position="1"/>
        <end position="11"/>
    </location>
</feature>
<keyword evidence="3" id="KW-1185">Reference proteome</keyword>
<feature type="region of interest" description="Disordered" evidence="1">
    <location>
        <begin position="1"/>
        <end position="39"/>
    </location>
</feature>
<protein>
    <submittedName>
        <fullName evidence="2">Uncharacterized protein</fullName>
    </submittedName>
</protein>
<dbReference type="EMBL" id="BSDI01000069">
    <property type="protein sequence ID" value="GLI02758.1"/>
    <property type="molecule type" value="Genomic_DNA"/>
</dbReference>
<evidence type="ECO:0000313" key="2">
    <source>
        <dbReference type="EMBL" id="GLI02758.1"/>
    </source>
</evidence>
<comment type="caution">
    <text evidence="2">The sequence shown here is derived from an EMBL/GenBank/DDBJ whole genome shotgun (WGS) entry which is preliminary data.</text>
</comment>